<reference evidence="2 3" key="1">
    <citation type="submission" date="2019-05" db="EMBL/GenBank/DDBJ databases">
        <title>Mikania micrantha, genome provides insights into the molecular mechanism of rapid growth.</title>
        <authorList>
            <person name="Liu B."/>
        </authorList>
    </citation>
    <scope>NUCLEOTIDE SEQUENCE [LARGE SCALE GENOMIC DNA]</scope>
    <source>
        <strain evidence="2">NLD-2019</strain>
        <tissue evidence="2">Leaf</tissue>
    </source>
</reference>
<dbReference type="Proteomes" id="UP000326396">
    <property type="component" value="Unassembled WGS sequence"/>
</dbReference>
<dbReference type="EMBL" id="SZYD01000700">
    <property type="protein sequence ID" value="KAD1527677.1"/>
    <property type="molecule type" value="Genomic_DNA"/>
</dbReference>
<sequence>MSNDLRSWFVTFPNGMIPLVEIGGVTSDSDPSEASAAASQADALISLGLPGPYWALLGLIGPYWALLAYCDSIGPT</sequence>
<feature type="transmembrane region" description="Helical" evidence="1">
    <location>
        <begin position="53"/>
        <end position="70"/>
    </location>
</feature>
<evidence type="ECO:0000313" key="2">
    <source>
        <dbReference type="EMBL" id="KAD1527677.1"/>
    </source>
</evidence>
<proteinExistence type="predicted"/>
<accession>A0A5N6LHZ6</accession>
<protein>
    <submittedName>
        <fullName evidence="2">Uncharacterized protein</fullName>
    </submittedName>
</protein>
<organism evidence="2 3">
    <name type="scientific">Mikania micrantha</name>
    <name type="common">bitter vine</name>
    <dbReference type="NCBI Taxonomy" id="192012"/>
    <lineage>
        <taxon>Eukaryota</taxon>
        <taxon>Viridiplantae</taxon>
        <taxon>Streptophyta</taxon>
        <taxon>Embryophyta</taxon>
        <taxon>Tracheophyta</taxon>
        <taxon>Spermatophyta</taxon>
        <taxon>Magnoliopsida</taxon>
        <taxon>eudicotyledons</taxon>
        <taxon>Gunneridae</taxon>
        <taxon>Pentapetalae</taxon>
        <taxon>asterids</taxon>
        <taxon>campanulids</taxon>
        <taxon>Asterales</taxon>
        <taxon>Asteraceae</taxon>
        <taxon>Asteroideae</taxon>
        <taxon>Heliantheae alliance</taxon>
        <taxon>Eupatorieae</taxon>
        <taxon>Mikania</taxon>
    </lineage>
</organism>
<keyword evidence="1" id="KW-0812">Transmembrane</keyword>
<evidence type="ECO:0000313" key="3">
    <source>
        <dbReference type="Proteomes" id="UP000326396"/>
    </source>
</evidence>
<evidence type="ECO:0000256" key="1">
    <source>
        <dbReference type="SAM" id="Phobius"/>
    </source>
</evidence>
<name>A0A5N6LHZ6_9ASTR</name>
<keyword evidence="1" id="KW-1133">Transmembrane helix</keyword>
<dbReference type="AlphaFoldDB" id="A0A5N6LHZ6"/>
<comment type="caution">
    <text evidence="2">The sequence shown here is derived from an EMBL/GenBank/DDBJ whole genome shotgun (WGS) entry which is preliminary data.</text>
</comment>
<gene>
    <name evidence="2" type="ORF">E3N88_42674</name>
</gene>
<keyword evidence="3" id="KW-1185">Reference proteome</keyword>
<keyword evidence="1" id="KW-0472">Membrane</keyword>